<dbReference type="Pfam" id="PF01145">
    <property type="entry name" value="Band_7"/>
    <property type="match status" value="1"/>
</dbReference>
<name>A0A4U6RYV4_BRAEL</name>
<gene>
    <name evidence="2" type="ORF">FDV58_21105</name>
</gene>
<comment type="caution">
    <text evidence="2">The sequence shown here is derived from an EMBL/GenBank/DDBJ whole genome shotgun (WGS) entry which is preliminary data.</text>
</comment>
<feature type="domain" description="Band 7" evidence="1">
    <location>
        <begin position="283"/>
        <end position="501"/>
    </location>
</feature>
<evidence type="ECO:0000259" key="1">
    <source>
        <dbReference type="Pfam" id="PF01145"/>
    </source>
</evidence>
<protein>
    <submittedName>
        <fullName evidence="2">Flotillin family protein</fullName>
    </submittedName>
</protein>
<dbReference type="Proteomes" id="UP000305095">
    <property type="component" value="Unassembled WGS sequence"/>
</dbReference>
<dbReference type="PIRSF" id="PIRSF035261">
    <property type="entry name" value="UCP035261"/>
    <property type="match status" value="1"/>
</dbReference>
<evidence type="ECO:0000313" key="3">
    <source>
        <dbReference type="Proteomes" id="UP000305095"/>
    </source>
</evidence>
<reference evidence="2 3" key="1">
    <citation type="submission" date="2019-05" db="EMBL/GenBank/DDBJ databases">
        <title>Draft Genome of Bradyrhizobium elkanii strain SEMIA 938, Used in Commercial Inoculants for Lupinus spp. in Brazil.</title>
        <authorList>
            <person name="Hungria M."/>
            <person name="Delamuta J.R.M."/>
            <person name="Ribeiro R.A."/>
            <person name="Nogueira M.A."/>
        </authorList>
    </citation>
    <scope>NUCLEOTIDE SEQUENCE [LARGE SCALE GENOMIC DNA]</scope>
    <source>
        <strain evidence="2 3">Semia 938</strain>
    </source>
</reference>
<dbReference type="InterPro" id="IPR001107">
    <property type="entry name" value="Band_7"/>
</dbReference>
<evidence type="ECO:0000313" key="2">
    <source>
        <dbReference type="EMBL" id="TKV79658.1"/>
    </source>
</evidence>
<proteinExistence type="predicted"/>
<dbReference type="AlphaFoldDB" id="A0A4U6RYV4"/>
<dbReference type="InterPro" id="IPR017037">
    <property type="entry name" value="UCP035261"/>
</dbReference>
<accession>A0A4U6RYV4</accession>
<dbReference type="EMBL" id="SZZP01000012">
    <property type="protein sequence ID" value="TKV79658.1"/>
    <property type="molecule type" value="Genomic_DNA"/>
</dbReference>
<dbReference type="RefSeq" id="WP_137479943.1">
    <property type="nucleotide sequence ID" value="NZ_SZZP01000012.1"/>
</dbReference>
<organism evidence="2 3">
    <name type="scientific">Bradyrhizobium elkanii</name>
    <dbReference type="NCBI Taxonomy" id="29448"/>
    <lineage>
        <taxon>Bacteria</taxon>
        <taxon>Pseudomonadati</taxon>
        <taxon>Pseudomonadota</taxon>
        <taxon>Alphaproteobacteria</taxon>
        <taxon>Hyphomicrobiales</taxon>
        <taxon>Nitrobacteraceae</taxon>
        <taxon>Bradyrhizobium</taxon>
    </lineage>
</organism>
<sequence length="669" mass="73037">MDFLGLLNGSGSTQPAIWIAAAIALVIVLRISNVFRYIPNNQVGIVEKLWAIKGSIDDGFIALNGEAGYEPEVLRGGLHVMFPFMYRIHRSDLVTVGQGKIAYVFARDGAALEPSQVLGANDTEDKSDFQDARRFLLGGGQKGPQRKILREGTYAINTTQFAVITDERVYGHALSERERGVLESMQLTITERWGFAPVVLAADHDLVGIVTVHDGPSLPPGEIIAPEVGTELRDAATFHNNFQEPEKFLSAGGYRGRQLQVIVEGTWYINRLFATVEAVPKTVIPVGNVGVVIFYTGPRTDDVSGEQYRHGELVLNGSRGVWKDPLLPGKYAFNTYAGKIEIIPTVNFILKWMRGEVGAMKLDENLSEISLITKDAFEPTLPLSVVMHIDYKKAPMIIQRFGDVKKLVEQTLDPMVSAFFKNIAQKMTLIELLQNRAAIQAEAALDMKAKFESYSLDLQEVLIGTPRAATGDHTIENILIQLRSRQIAREQIETYQEQEKAAVQERALNEAKATAAAQTALTQSLIQVKVNENEGAAALARAQKDAETRKVTAAAVGEQSRLEGQGEADRVLAVGAANAQATKLSVDAYGGPEYRLAEQNFAKFAEALTRINQPLVPQFLMSGGQGAESNSAGLIPTAMLSSMFGQMMPGALEKLKDEAPKATRKANGQ</sequence>